<dbReference type="Gene3D" id="3.60.130.10">
    <property type="entry name" value="Clavaminate synthase-like"/>
    <property type="match status" value="1"/>
</dbReference>
<evidence type="ECO:0000256" key="7">
    <source>
        <dbReference type="ARBA" id="ARBA00022873"/>
    </source>
</evidence>
<dbReference type="GO" id="GO:0005739">
    <property type="term" value="C:mitochondrion"/>
    <property type="evidence" value="ECO:0007669"/>
    <property type="project" value="TreeGrafter"/>
</dbReference>
<evidence type="ECO:0000256" key="9">
    <source>
        <dbReference type="ARBA" id="ARBA00023002"/>
    </source>
</evidence>
<proteinExistence type="inferred from homology"/>
<dbReference type="CDD" id="cd00250">
    <property type="entry name" value="CAS_like"/>
    <property type="match status" value="1"/>
</dbReference>
<name>A0A0D2P5U5_HYPSF</name>
<keyword evidence="8" id="KW-0223">Dioxygenase</keyword>
<dbReference type="UniPathway" id="UPA00118"/>
<evidence type="ECO:0000256" key="14">
    <source>
        <dbReference type="ARBA" id="ARBA00046008"/>
    </source>
</evidence>
<feature type="domain" description="TauD/TfdA-like" evidence="16">
    <location>
        <begin position="163"/>
        <end position="408"/>
    </location>
</feature>
<dbReference type="Gene3D" id="3.30.2020.30">
    <property type="match status" value="1"/>
</dbReference>
<dbReference type="PANTHER" id="PTHR10696">
    <property type="entry name" value="GAMMA-BUTYROBETAINE HYDROXYLASE-RELATED"/>
    <property type="match status" value="1"/>
</dbReference>
<comment type="cofactor">
    <cofactor evidence="1">
        <name>Fe(2+)</name>
        <dbReference type="ChEBI" id="CHEBI:29033"/>
    </cofactor>
</comment>
<dbReference type="FunFam" id="3.30.2020.30:FF:000002">
    <property type="entry name" value="Putative gamma-butyrobetaine dioxygenase"/>
    <property type="match status" value="1"/>
</dbReference>
<evidence type="ECO:0000256" key="15">
    <source>
        <dbReference type="ARBA" id="ARBA00049334"/>
    </source>
</evidence>
<evidence type="ECO:0000256" key="5">
    <source>
        <dbReference type="ARBA" id="ARBA00012267"/>
    </source>
</evidence>
<evidence type="ECO:0000259" key="17">
    <source>
        <dbReference type="Pfam" id="PF06155"/>
    </source>
</evidence>
<evidence type="ECO:0000256" key="2">
    <source>
        <dbReference type="ARBA" id="ARBA00001961"/>
    </source>
</evidence>
<evidence type="ECO:0000256" key="6">
    <source>
        <dbReference type="ARBA" id="ARBA00022723"/>
    </source>
</evidence>
<comment type="cofactor">
    <cofactor evidence="2">
        <name>L-ascorbate</name>
        <dbReference type="ChEBI" id="CHEBI:38290"/>
    </cofactor>
</comment>
<organism evidence="18 19">
    <name type="scientific">Hypholoma sublateritium (strain FD-334 SS-4)</name>
    <dbReference type="NCBI Taxonomy" id="945553"/>
    <lineage>
        <taxon>Eukaryota</taxon>
        <taxon>Fungi</taxon>
        <taxon>Dikarya</taxon>
        <taxon>Basidiomycota</taxon>
        <taxon>Agaricomycotina</taxon>
        <taxon>Agaricomycetes</taxon>
        <taxon>Agaricomycetidae</taxon>
        <taxon>Agaricales</taxon>
        <taxon>Agaricineae</taxon>
        <taxon>Strophariaceae</taxon>
        <taxon>Hypholoma</taxon>
    </lineage>
</organism>
<keyword evidence="9" id="KW-0560">Oxidoreductase</keyword>
<keyword evidence="7" id="KW-0124">Carnitine biosynthesis</keyword>
<dbReference type="EC" id="1.14.11.8" evidence="5"/>
<comment type="catalytic activity">
    <reaction evidence="15">
        <text>N(6),N(6),N(6)-trimethyl-L-lysine + 2-oxoglutarate + O2 = (3S)-3-hydroxy-N(6),N(6),N(6)-trimethyl-L-lysine + succinate + CO2</text>
        <dbReference type="Rhea" id="RHEA:14181"/>
        <dbReference type="ChEBI" id="CHEBI:15379"/>
        <dbReference type="ChEBI" id="CHEBI:16526"/>
        <dbReference type="ChEBI" id="CHEBI:16810"/>
        <dbReference type="ChEBI" id="CHEBI:30031"/>
        <dbReference type="ChEBI" id="CHEBI:58100"/>
        <dbReference type="ChEBI" id="CHEBI:141499"/>
        <dbReference type="EC" id="1.14.11.8"/>
    </reaction>
</comment>
<dbReference type="InterPro" id="IPR010376">
    <property type="entry name" value="GBBH-like_N"/>
</dbReference>
<keyword evidence="6" id="KW-0479">Metal-binding</keyword>
<evidence type="ECO:0000256" key="13">
    <source>
        <dbReference type="ARBA" id="ARBA00032283"/>
    </source>
</evidence>
<dbReference type="Pfam" id="PF02668">
    <property type="entry name" value="TauD"/>
    <property type="match status" value="1"/>
</dbReference>
<evidence type="ECO:0000256" key="1">
    <source>
        <dbReference type="ARBA" id="ARBA00001954"/>
    </source>
</evidence>
<evidence type="ECO:0000256" key="10">
    <source>
        <dbReference type="ARBA" id="ARBA00023004"/>
    </source>
</evidence>
<evidence type="ECO:0000256" key="11">
    <source>
        <dbReference type="ARBA" id="ARBA00030363"/>
    </source>
</evidence>
<evidence type="ECO:0000256" key="8">
    <source>
        <dbReference type="ARBA" id="ARBA00022964"/>
    </source>
</evidence>
<evidence type="ECO:0000256" key="12">
    <source>
        <dbReference type="ARBA" id="ARBA00031778"/>
    </source>
</evidence>
<dbReference type="STRING" id="945553.A0A0D2P5U5"/>
<keyword evidence="10" id="KW-0408">Iron</keyword>
<accession>A0A0D2P5U5</accession>
<sequence>MLKASAARPLARLTNTYRVTYLRAICTRRSSFPAEGSTHLPDVTHDDLPIVSQDVGQVAIGWSTREWSRFHNIWLRDHCRCSKCFHSITKQRLFNTFDIPRDIAPIKVEAKANGLEVTWPSKELHVSVYPWSWLQRNSYDPPLKRPPEFTDKILWGSKIQQAPPTVVYEEIMADNDRGLYKWLLNIHEFGFSFVTGIPVTPEATEELAQRIGFIRETQYGKFWDFTSDLAKGDTAYTTLALGAHTDNTYFTDPCGLQLFHLLSHTDGSGGATLLVDGFYVASIMKELHPEAYMLLSSVPVPAHAAGEATCLYSPSPAAGYPVLGHDPVTGELTQVRWNNDDRSVMRHLAPDLVEKWYDAIRLWNGCLTSADSEHWVQLQPGTAVVVDNHRVLHGRSAFDGKRRMCGAYIGVDEYKSKLAVLREKFAPDAVVQAASAIPDTQVDGRSIWNPAL</sequence>
<keyword evidence="19" id="KW-1185">Reference proteome</keyword>
<evidence type="ECO:0000313" key="18">
    <source>
        <dbReference type="EMBL" id="KJA26284.1"/>
    </source>
</evidence>
<evidence type="ECO:0000256" key="4">
    <source>
        <dbReference type="ARBA" id="ARBA00008654"/>
    </source>
</evidence>
<protein>
    <recommendedName>
        <fullName evidence="5">trimethyllysine dioxygenase</fullName>
        <ecNumber evidence="5">1.14.11.8</ecNumber>
    </recommendedName>
    <alternativeName>
        <fullName evidence="12">Epsilon-trimethyllysine 2-oxoglutarate dioxygenase</fullName>
    </alternativeName>
    <alternativeName>
        <fullName evidence="11">TML hydroxylase</fullName>
    </alternativeName>
    <alternativeName>
        <fullName evidence="13">TML-alpha-ketoglutarate dioxygenase</fullName>
    </alternativeName>
</protein>
<comment type="similarity">
    <text evidence="4">Belongs to the gamma-BBH/TMLD family.</text>
</comment>
<dbReference type="AlphaFoldDB" id="A0A0D2P5U5"/>
<dbReference type="Pfam" id="PF06155">
    <property type="entry name" value="GBBH-like_N"/>
    <property type="match status" value="1"/>
</dbReference>
<dbReference type="InterPro" id="IPR003819">
    <property type="entry name" value="TauD/TfdA-like"/>
</dbReference>
<dbReference type="OrthoDB" id="408743at2759"/>
<comment type="function">
    <text evidence="14">Converts trimethyllysine (TML) into hydroxytrimethyllysine (HTML).</text>
</comment>
<dbReference type="InterPro" id="IPR050411">
    <property type="entry name" value="AlphaKG_dependent_hydroxylases"/>
</dbReference>
<reference evidence="19" key="1">
    <citation type="submission" date="2014-04" db="EMBL/GenBank/DDBJ databases">
        <title>Evolutionary Origins and Diversification of the Mycorrhizal Mutualists.</title>
        <authorList>
            <consortium name="DOE Joint Genome Institute"/>
            <consortium name="Mycorrhizal Genomics Consortium"/>
            <person name="Kohler A."/>
            <person name="Kuo A."/>
            <person name="Nagy L.G."/>
            <person name="Floudas D."/>
            <person name="Copeland A."/>
            <person name="Barry K.W."/>
            <person name="Cichocki N."/>
            <person name="Veneault-Fourrey C."/>
            <person name="LaButti K."/>
            <person name="Lindquist E.A."/>
            <person name="Lipzen A."/>
            <person name="Lundell T."/>
            <person name="Morin E."/>
            <person name="Murat C."/>
            <person name="Riley R."/>
            <person name="Ohm R."/>
            <person name="Sun H."/>
            <person name="Tunlid A."/>
            <person name="Henrissat B."/>
            <person name="Grigoriev I.V."/>
            <person name="Hibbett D.S."/>
            <person name="Martin F."/>
        </authorList>
    </citation>
    <scope>NUCLEOTIDE SEQUENCE [LARGE SCALE GENOMIC DNA]</scope>
    <source>
        <strain evidence="19">FD-334 SS-4</strain>
    </source>
</reference>
<dbReference type="NCBIfam" id="TIGR02410">
    <property type="entry name" value="carnitine_TMLD"/>
    <property type="match status" value="1"/>
</dbReference>
<dbReference type="OMA" id="EKVCIQP"/>
<dbReference type="GO" id="GO:0050353">
    <property type="term" value="F:trimethyllysine dioxygenase activity"/>
    <property type="evidence" value="ECO:0007669"/>
    <property type="project" value="UniProtKB-EC"/>
</dbReference>
<evidence type="ECO:0000259" key="16">
    <source>
        <dbReference type="Pfam" id="PF02668"/>
    </source>
</evidence>
<dbReference type="PANTHER" id="PTHR10696:SF51">
    <property type="entry name" value="TRIMETHYLLYSINE DIOXYGENASE, MITOCHONDRIAL"/>
    <property type="match status" value="1"/>
</dbReference>
<dbReference type="InterPro" id="IPR012776">
    <property type="entry name" value="Trimethyllysine_dOase"/>
</dbReference>
<dbReference type="InterPro" id="IPR042098">
    <property type="entry name" value="TauD-like_sf"/>
</dbReference>
<dbReference type="InterPro" id="IPR038492">
    <property type="entry name" value="GBBH-like_N_sf"/>
</dbReference>
<dbReference type="SUPFAM" id="SSF51197">
    <property type="entry name" value="Clavaminate synthase-like"/>
    <property type="match status" value="1"/>
</dbReference>
<gene>
    <name evidence="18" type="ORF">HYPSUDRAFT_1065466</name>
</gene>
<feature type="domain" description="Gamma-butyrobetaine hydroxylase-like N-terminal" evidence="17">
    <location>
        <begin position="52"/>
        <end position="134"/>
    </location>
</feature>
<evidence type="ECO:0000313" key="19">
    <source>
        <dbReference type="Proteomes" id="UP000054270"/>
    </source>
</evidence>
<dbReference type="GO" id="GO:0005506">
    <property type="term" value="F:iron ion binding"/>
    <property type="evidence" value="ECO:0007669"/>
    <property type="project" value="InterPro"/>
</dbReference>
<dbReference type="GO" id="GO:0045329">
    <property type="term" value="P:carnitine biosynthetic process"/>
    <property type="evidence" value="ECO:0007669"/>
    <property type="project" value="UniProtKB-UniPathway"/>
</dbReference>
<dbReference type="EMBL" id="KN817528">
    <property type="protein sequence ID" value="KJA26284.1"/>
    <property type="molecule type" value="Genomic_DNA"/>
</dbReference>
<comment type="pathway">
    <text evidence="3">Amine and polyamine biosynthesis; carnitine biosynthesis.</text>
</comment>
<dbReference type="Proteomes" id="UP000054270">
    <property type="component" value="Unassembled WGS sequence"/>
</dbReference>
<evidence type="ECO:0000256" key="3">
    <source>
        <dbReference type="ARBA" id="ARBA00005022"/>
    </source>
</evidence>
<dbReference type="FunFam" id="3.60.130.10:FF:000001">
    <property type="entry name" value="Trimethyllysine dioxygenase, mitochondrial"/>
    <property type="match status" value="1"/>
</dbReference>